<proteinExistence type="inferred from homology"/>
<feature type="domain" description="Reverse transcriptase" evidence="4">
    <location>
        <begin position="280"/>
        <end position="342"/>
    </location>
</feature>
<dbReference type="Pfam" id="PF00078">
    <property type="entry name" value="RVT_1"/>
    <property type="match status" value="1"/>
</dbReference>
<dbReference type="InterPro" id="IPR043128">
    <property type="entry name" value="Rev_trsase/Diguanyl_cyclase"/>
</dbReference>
<reference evidence="5" key="2">
    <citation type="submission" date="2025-09" db="UniProtKB">
        <authorList>
            <consortium name="Ensembl"/>
        </authorList>
    </citation>
    <scope>IDENTIFICATION</scope>
</reference>
<dbReference type="Proteomes" id="UP000472260">
    <property type="component" value="Unassembled WGS sequence"/>
</dbReference>
<dbReference type="GO" id="GO:0004523">
    <property type="term" value="F:RNA-DNA hybrid ribonuclease activity"/>
    <property type="evidence" value="ECO:0007669"/>
    <property type="project" value="UniProtKB-EC"/>
</dbReference>
<protein>
    <recommendedName>
        <fullName evidence="2">ribonuclease H</fullName>
        <ecNumber evidence="2">3.1.26.4</ecNumber>
    </recommendedName>
</protein>
<evidence type="ECO:0000256" key="3">
    <source>
        <dbReference type="SAM" id="MobiDB-lite"/>
    </source>
</evidence>
<evidence type="ECO:0000256" key="1">
    <source>
        <dbReference type="ARBA" id="ARBA00010879"/>
    </source>
</evidence>
<name>A0A671P0Y6_9TELE</name>
<dbReference type="Ensembl" id="ENSSANT00000052695.1">
    <property type="protein sequence ID" value="ENSSANP00000049563.1"/>
    <property type="gene ID" value="ENSSANG00000024920.1"/>
</dbReference>
<dbReference type="InterPro" id="IPR051320">
    <property type="entry name" value="Viral_Replic_Matur_Polypro"/>
</dbReference>
<sequence>MKQQLDNLNRDKEVMERKLKGFQDRCQELKAQLENEQKTKTANVQDTQRVVDQNDTDMTTDSDSDTDTDDCEGATAKLRPLRVNIKKGKKRTEVYLQKTKKGNVLMDREFRDSDVVQYKYSPPTSKEVYEWSKEVGNVRKDTRSALGRLEALKDICSLSVRDGFSIVSVNLSSADRKGLKEALGETLSGERLTDDRAETEGWKKLKAWCRKAQQQKVDWNEITRCKQKTDERFFSLSVRYGLSIVSVNLSSADRKSLKEALVWLNGLIPEIRKGSLQRRLKDFDSTSVVIQYIDDVLICSEDKTEHERDVRQLLDFMYSKSHRANLEKAQLCQAEVIYLGQSISQGERRITPSCCEAVKTHPIPQTI</sequence>
<comment type="similarity">
    <text evidence="1">Belongs to the beta type-B retroviral polymerase family. HERV class-II K(HML-2) pol subfamily.</text>
</comment>
<keyword evidence="6" id="KW-1185">Reference proteome</keyword>
<feature type="region of interest" description="Disordered" evidence="3">
    <location>
        <begin position="34"/>
        <end position="73"/>
    </location>
</feature>
<reference evidence="5" key="1">
    <citation type="submission" date="2025-08" db="UniProtKB">
        <authorList>
            <consortium name="Ensembl"/>
        </authorList>
    </citation>
    <scope>IDENTIFICATION</scope>
</reference>
<dbReference type="PANTHER" id="PTHR33064">
    <property type="entry name" value="POL PROTEIN"/>
    <property type="match status" value="1"/>
</dbReference>
<dbReference type="SUPFAM" id="SSF56672">
    <property type="entry name" value="DNA/RNA polymerases"/>
    <property type="match status" value="1"/>
</dbReference>
<evidence type="ECO:0000259" key="4">
    <source>
        <dbReference type="Pfam" id="PF00078"/>
    </source>
</evidence>
<dbReference type="AlphaFoldDB" id="A0A671P0Y6"/>
<dbReference type="InterPro" id="IPR043502">
    <property type="entry name" value="DNA/RNA_pol_sf"/>
</dbReference>
<evidence type="ECO:0000313" key="6">
    <source>
        <dbReference type="Proteomes" id="UP000472260"/>
    </source>
</evidence>
<evidence type="ECO:0000313" key="5">
    <source>
        <dbReference type="Ensembl" id="ENSSANP00000049563.1"/>
    </source>
</evidence>
<dbReference type="Gene3D" id="3.30.70.270">
    <property type="match status" value="1"/>
</dbReference>
<dbReference type="EC" id="3.1.26.4" evidence="2"/>
<dbReference type="PANTHER" id="PTHR33064:SF37">
    <property type="entry name" value="RIBONUCLEASE H"/>
    <property type="match status" value="1"/>
</dbReference>
<accession>A0A671P0Y6</accession>
<feature type="compositionally biased region" description="Acidic residues" evidence="3">
    <location>
        <begin position="54"/>
        <end position="72"/>
    </location>
</feature>
<dbReference type="InterPro" id="IPR000477">
    <property type="entry name" value="RT_dom"/>
</dbReference>
<feature type="compositionally biased region" description="Polar residues" evidence="3">
    <location>
        <begin position="40"/>
        <end position="53"/>
    </location>
</feature>
<evidence type="ECO:0000256" key="2">
    <source>
        <dbReference type="ARBA" id="ARBA00012180"/>
    </source>
</evidence>
<organism evidence="5 6">
    <name type="scientific">Sinocyclocheilus anshuiensis</name>
    <dbReference type="NCBI Taxonomy" id="1608454"/>
    <lineage>
        <taxon>Eukaryota</taxon>
        <taxon>Metazoa</taxon>
        <taxon>Chordata</taxon>
        <taxon>Craniata</taxon>
        <taxon>Vertebrata</taxon>
        <taxon>Euteleostomi</taxon>
        <taxon>Actinopterygii</taxon>
        <taxon>Neopterygii</taxon>
        <taxon>Teleostei</taxon>
        <taxon>Ostariophysi</taxon>
        <taxon>Cypriniformes</taxon>
        <taxon>Cyprinidae</taxon>
        <taxon>Cyprininae</taxon>
        <taxon>Sinocyclocheilus</taxon>
    </lineage>
</organism>